<dbReference type="Proteomes" id="UP000663908">
    <property type="component" value="Chromosome"/>
</dbReference>
<organism evidence="2">
    <name type="scientific">Streptomyces cyanogenus</name>
    <dbReference type="NCBI Taxonomy" id="80860"/>
    <lineage>
        <taxon>Bacteria</taxon>
        <taxon>Bacillati</taxon>
        <taxon>Actinomycetota</taxon>
        <taxon>Actinomycetes</taxon>
        <taxon>Kitasatosporales</taxon>
        <taxon>Streptomycetaceae</taxon>
        <taxon>Streptomyces</taxon>
    </lineage>
</organism>
<evidence type="ECO:0000313" key="4">
    <source>
        <dbReference type="Proteomes" id="UP000663908"/>
    </source>
</evidence>
<keyword evidence="4" id="KW-1185">Reference proteome</keyword>
<evidence type="ECO:0000256" key="1">
    <source>
        <dbReference type="SAM" id="MobiDB-lite"/>
    </source>
</evidence>
<evidence type="ECO:0000313" key="3">
    <source>
        <dbReference type="EMBL" id="QTE02458.1"/>
    </source>
</evidence>
<reference evidence="3 4" key="1">
    <citation type="submission" date="2021-03" db="EMBL/GenBank/DDBJ databases">
        <title>Complete genome sequence of Streptomyces cyanogenus S136, producer of anticancer angucycline landomycin A.</title>
        <authorList>
            <person name="Hrab P."/>
            <person name="Ruckert C."/>
            <person name="Busche T."/>
            <person name="Ostash I."/>
            <person name="Kalinowski J."/>
            <person name="Fedorenko V."/>
            <person name="Yushchuk O."/>
            <person name="Ostash B."/>
        </authorList>
    </citation>
    <scope>NUCLEOTIDE SEQUENCE [LARGE SCALE GENOMIC DNA]</scope>
    <source>
        <strain evidence="3 4">S136</strain>
    </source>
</reference>
<name>A0A896WNL7_STRCY</name>
<accession>A0A896WNL7</accession>
<proteinExistence type="predicted"/>
<reference evidence="2" key="2">
    <citation type="journal article" name="Sci. Rep.">
        <title>Eliciting the silent lucensomycin biosynthetic pathway in Streptomyces cyanogenus S136 via manipulation of the global regulatory gene adpA.</title>
        <authorList>
            <person name="Yushchuk O."/>
            <person name="Ostash I."/>
            <person name="Mosker E."/>
            <person name="Vlasiuk I."/>
            <person name="Deneka M."/>
            <person name="Ruckert C."/>
            <person name="Busche T."/>
            <person name="Fedorenko V."/>
            <person name="Kalinowski J."/>
            <person name="Sussmuth R.D."/>
            <person name="Ostash B."/>
        </authorList>
    </citation>
    <scope>NUCLEOTIDE SEQUENCE</scope>
    <source>
        <strain evidence="2">S136</strain>
    </source>
</reference>
<dbReference type="EMBL" id="CP071839">
    <property type="protein sequence ID" value="QTE02458.1"/>
    <property type="molecule type" value="Genomic_DNA"/>
</dbReference>
<feature type="compositionally biased region" description="Polar residues" evidence="1">
    <location>
        <begin position="22"/>
        <end position="31"/>
    </location>
</feature>
<sequence>MLPPTESPDTAGREPSRPWDAPSSTTYWATA</sequence>
<feature type="region of interest" description="Disordered" evidence="1">
    <location>
        <begin position="1"/>
        <end position="31"/>
    </location>
</feature>
<dbReference type="AlphaFoldDB" id="A0A896WNL7"/>
<dbReference type="EMBL" id="MW175861">
    <property type="protein sequence ID" value="QSE03599.1"/>
    <property type="molecule type" value="Genomic_DNA"/>
</dbReference>
<protein>
    <submittedName>
        <fullName evidence="2">Lcm1</fullName>
    </submittedName>
</protein>
<gene>
    <name evidence="2" type="primary">lcm1</name>
    <name evidence="3" type="ORF">S1361_34325</name>
</gene>
<evidence type="ECO:0000313" key="2">
    <source>
        <dbReference type="EMBL" id="QSE03599.1"/>
    </source>
</evidence>